<dbReference type="Pfam" id="PF00528">
    <property type="entry name" value="BPD_transp_1"/>
    <property type="match status" value="1"/>
</dbReference>
<feature type="region of interest" description="Disordered" evidence="8">
    <location>
        <begin position="1"/>
        <end position="46"/>
    </location>
</feature>
<evidence type="ECO:0000256" key="1">
    <source>
        <dbReference type="ARBA" id="ARBA00004651"/>
    </source>
</evidence>
<evidence type="ECO:0000256" key="5">
    <source>
        <dbReference type="ARBA" id="ARBA00022989"/>
    </source>
</evidence>
<keyword evidence="3" id="KW-1003">Cell membrane</keyword>
<feature type="transmembrane region" description="Helical" evidence="7">
    <location>
        <begin position="349"/>
        <end position="369"/>
    </location>
</feature>
<evidence type="ECO:0000256" key="7">
    <source>
        <dbReference type="RuleBase" id="RU363032"/>
    </source>
</evidence>
<dbReference type="CDD" id="cd06261">
    <property type="entry name" value="TM_PBP2"/>
    <property type="match status" value="1"/>
</dbReference>
<evidence type="ECO:0000256" key="2">
    <source>
        <dbReference type="ARBA" id="ARBA00022448"/>
    </source>
</evidence>
<evidence type="ECO:0000259" key="9">
    <source>
        <dbReference type="PROSITE" id="PS50928"/>
    </source>
</evidence>
<comment type="subcellular location">
    <subcellularLocation>
        <location evidence="1 7">Cell membrane</location>
        <topology evidence="1 7">Multi-pass membrane protein</topology>
    </subcellularLocation>
</comment>
<feature type="domain" description="ABC transmembrane type-1" evidence="9">
    <location>
        <begin position="190"/>
        <end position="373"/>
    </location>
</feature>
<dbReference type="SUPFAM" id="SSF161098">
    <property type="entry name" value="MetI-like"/>
    <property type="match status" value="1"/>
</dbReference>
<dbReference type="PROSITE" id="PS50928">
    <property type="entry name" value="ABC_TM1"/>
    <property type="match status" value="1"/>
</dbReference>
<organism evidence="10 11">
    <name type="scientific">Pigmentiphaga soli</name>
    <dbReference type="NCBI Taxonomy" id="1007095"/>
    <lineage>
        <taxon>Bacteria</taxon>
        <taxon>Pseudomonadati</taxon>
        <taxon>Pseudomonadota</taxon>
        <taxon>Betaproteobacteria</taxon>
        <taxon>Burkholderiales</taxon>
        <taxon>Alcaligenaceae</taxon>
        <taxon>Pigmentiphaga</taxon>
    </lineage>
</organism>
<dbReference type="Proteomes" id="UP001501671">
    <property type="component" value="Unassembled WGS sequence"/>
</dbReference>
<dbReference type="PANTHER" id="PTHR30043">
    <property type="entry name" value="PHOSPHONATES TRANSPORT SYSTEM PERMEASE PROTEIN"/>
    <property type="match status" value="1"/>
</dbReference>
<gene>
    <name evidence="10" type="ORF">GCM10023144_41590</name>
</gene>
<sequence>MSAIPASSAPPETDPPLRAAPADREESPPLAALGRTPQGAAPADRQSRIRCAPGSAWRVPQPYGWRTLLTLMLALLCLFYTGQRLEIGRMAALTGEGALAALGLRDGSQVSAGLAKIATSLWPLQISERTETARIEGFDPARLPWLARIETQSVVDQRLDPNTLTMQQTVTAREFLVEPIGYALQVAYKMFETLEMAAWGTLLAVLWSVPLAILGARNYTPSRPVYYGARALVSLLRAVPELVSALFLVLAYGFGPSAGILALALHSAGFLGKFYAEDIEGADRRPQEALRAIGAGRLKVLRYAVLPQVLDQYVAYTLYVLDRNVRMATVVGLVGAGGIGQELKGRYDMYNYSHVGTILLAIFITVFILDQLAARMRRRSG</sequence>
<keyword evidence="6 7" id="KW-0472">Membrane</keyword>
<dbReference type="InterPro" id="IPR005769">
    <property type="entry name" value="PhnE/PtxC"/>
</dbReference>
<keyword evidence="2 7" id="KW-0813">Transport</keyword>
<evidence type="ECO:0000256" key="4">
    <source>
        <dbReference type="ARBA" id="ARBA00022692"/>
    </source>
</evidence>
<evidence type="ECO:0000313" key="10">
    <source>
        <dbReference type="EMBL" id="GAA4341177.1"/>
    </source>
</evidence>
<evidence type="ECO:0000313" key="11">
    <source>
        <dbReference type="Proteomes" id="UP001501671"/>
    </source>
</evidence>
<dbReference type="NCBIfam" id="TIGR01097">
    <property type="entry name" value="PhnE"/>
    <property type="match status" value="1"/>
</dbReference>
<evidence type="ECO:0000256" key="8">
    <source>
        <dbReference type="SAM" id="MobiDB-lite"/>
    </source>
</evidence>
<accession>A0ABP8HLY7</accession>
<evidence type="ECO:0000256" key="6">
    <source>
        <dbReference type="ARBA" id="ARBA00023136"/>
    </source>
</evidence>
<comment type="similarity">
    <text evidence="7">Belongs to the binding-protein-dependent transport system permease family.</text>
</comment>
<dbReference type="Gene3D" id="1.10.3720.10">
    <property type="entry name" value="MetI-like"/>
    <property type="match status" value="1"/>
</dbReference>
<keyword evidence="4 7" id="KW-0812">Transmembrane</keyword>
<reference evidence="11" key="1">
    <citation type="journal article" date="2019" name="Int. J. Syst. Evol. Microbiol.">
        <title>The Global Catalogue of Microorganisms (GCM) 10K type strain sequencing project: providing services to taxonomists for standard genome sequencing and annotation.</title>
        <authorList>
            <consortium name="The Broad Institute Genomics Platform"/>
            <consortium name="The Broad Institute Genome Sequencing Center for Infectious Disease"/>
            <person name="Wu L."/>
            <person name="Ma J."/>
        </authorList>
    </citation>
    <scope>NUCLEOTIDE SEQUENCE [LARGE SCALE GENOMIC DNA]</scope>
    <source>
        <strain evidence="11">JCM 17666</strain>
    </source>
</reference>
<evidence type="ECO:0000256" key="3">
    <source>
        <dbReference type="ARBA" id="ARBA00022475"/>
    </source>
</evidence>
<dbReference type="EMBL" id="BAABFO010000028">
    <property type="protein sequence ID" value="GAA4341177.1"/>
    <property type="molecule type" value="Genomic_DNA"/>
</dbReference>
<proteinExistence type="inferred from homology"/>
<dbReference type="InterPro" id="IPR000515">
    <property type="entry name" value="MetI-like"/>
</dbReference>
<name>A0ABP8HLY7_9BURK</name>
<comment type="caution">
    <text evidence="10">The sequence shown here is derived from an EMBL/GenBank/DDBJ whole genome shotgun (WGS) entry which is preliminary data.</text>
</comment>
<protein>
    <recommendedName>
        <fullName evidence="9">ABC transmembrane type-1 domain-containing protein</fullName>
    </recommendedName>
</protein>
<dbReference type="InterPro" id="IPR035906">
    <property type="entry name" value="MetI-like_sf"/>
</dbReference>
<feature type="transmembrane region" description="Helical" evidence="7">
    <location>
        <begin position="197"/>
        <end position="216"/>
    </location>
</feature>
<feature type="transmembrane region" description="Helical" evidence="7">
    <location>
        <begin position="63"/>
        <end position="81"/>
    </location>
</feature>
<keyword evidence="11" id="KW-1185">Reference proteome</keyword>
<dbReference type="PANTHER" id="PTHR30043:SF1">
    <property type="entry name" value="ABC TRANSPORT SYSTEM PERMEASE PROTEIN P69"/>
    <property type="match status" value="1"/>
</dbReference>
<feature type="transmembrane region" description="Helical" evidence="7">
    <location>
        <begin position="242"/>
        <end position="265"/>
    </location>
</feature>
<keyword evidence="5 7" id="KW-1133">Transmembrane helix</keyword>